<comment type="caution">
    <text evidence="3">The sequence shown here is derived from an EMBL/GenBank/DDBJ whole genome shotgun (WGS) entry which is preliminary data.</text>
</comment>
<evidence type="ECO:0000256" key="1">
    <source>
        <dbReference type="SAM" id="MobiDB-lite"/>
    </source>
</evidence>
<feature type="compositionally biased region" description="Low complexity" evidence="1">
    <location>
        <begin position="44"/>
        <end position="60"/>
    </location>
</feature>
<protein>
    <recommendedName>
        <fullName evidence="5">Ubiquitin-specific protease family C19-related protein</fullName>
    </recommendedName>
</protein>
<dbReference type="PANTHER" id="PTHR33709:SF4">
    <property type="entry name" value="OS08G0230200 PROTEIN"/>
    <property type="match status" value="1"/>
</dbReference>
<keyword evidence="2" id="KW-1133">Transmembrane helix</keyword>
<dbReference type="PANTHER" id="PTHR33709">
    <property type="entry name" value="OSJNBA0035M09.9 PROTEIN"/>
    <property type="match status" value="1"/>
</dbReference>
<gene>
    <name evidence="3" type="ORF">HID58_030831</name>
</gene>
<keyword evidence="4" id="KW-1185">Reference proteome</keyword>
<evidence type="ECO:0008006" key="5">
    <source>
        <dbReference type="Google" id="ProtNLM"/>
    </source>
</evidence>
<dbReference type="Proteomes" id="UP000824890">
    <property type="component" value="Unassembled WGS sequence"/>
</dbReference>
<feature type="region of interest" description="Disordered" evidence="1">
    <location>
        <begin position="116"/>
        <end position="243"/>
    </location>
</feature>
<feature type="compositionally biased region" description="Polar residues" evidence="1">
    <location>
        <begin position="170"/>
        <end position="180"/>
    </location>
</feature>
<feature type="compositionally biased region" description="Polar residues" evidence="1">
    <location>
        <begin position="224"/>
        <end position="235"/>
    </location>
</feature>
<keyword evidence="2" id="KW-0472">Membrane</keyword>
<keyword evidence="2" id="KW-0812">Transmembrane</keyword>
<evidence type="ECO:0000313" key="4">
    <source>
        <dbReference type="Proteomes" id="UP000824890"/>
    </source>
</evidence>
<reference evidence="3 4" key="1">
    <citation type="submission" date="2021-05" db="EMBL/GenBank/DDBJ databases">
        <title>Genome Assembly of Synthetic Allotetraploid Brassica napus Reveals Homoeologous Exchanges between Subgenomes.</title>
        <authorList>
            <person name="Davis J.T."/>
        </authorList>
    </citation>
    <scope>NUCLEOTIDE SEQUENCE [LARGE SCALE GENOMIC DNA]</scope>
    <source>
        <strain evidence="4">cv. Da-Ae</strain>
        <tissue evidence="3">Seedling</tissue>
    </source>
</reference>
<feature type="transmembrane region" description="Helical" evidence="2">
    <location>
        <begin position="304"/>
        <end position="324"/>
    </location>
</feature>
<dbReference type="InterPro" id="IPR040339">
    <property type="entry name" value="At1g16860-like"/>
</dbReference>
<feature type="region of interest" description="Disordered" evidence="1">
    <location>
        <begin position="22"/>
        <end position="60"/>
    </location>
</feature>
<dbReference type="EMBL" id="JAGKQM010000008">
    <property type="protein sequence ID" value="KAH0916385.1"/>
    <property type="molecule type" value="Genomic_DNA"/>
</dbReference>
<proteinExistence type="predicted"/>
<sequence>MERENKQERERRLRQLISCYSSEIERDRDPQHDGEERERAHRISSASSSVSLPFPSSSTTVTPRIATNFLAVDYIFPRNSHTLPQDLEFLLTQLYSWFSPFKYPSHQLGNGLFVSGRPEQPKERPPTMSSTAMPYTGGDIKKSGELGKMFIPTDGSKSRKSGPIPGAPSRSGSFAGTAQSGPGAANATGRMSGSLASSGGGSVSMKKTNSGPLSKHGEPLKKSSGPQSGGVTRQHSGPIPVLPATGLITSGPLNSSGAPRKVSGPLDSSGSLKTHMASVVHNQAVTTLGPEDEFSSLKSFPKSVLWLVVLIFIMGFLAGGFILGAVHNPMLLIVVAVFFTVVAALFIWNSCWGRRGITDFIARYPDADLRTAKNGQFVKVTGVVTCGNVPLESSFQRVPRCVYTSTCLYEYRGWGSKPANSSHRCFTWGLRSSERHVVDFYISDFQSGLRALVKTGNGAKVTPLVDDSAVIDYKHGSEKMSPDFVRWLRQKNLSSDDRIMRLKEGYIKEGSTVSVIGVVQRNDNVLMIVPSSEPITAGWQWSRCTFPTSLEGIVLRCEDSSNVDAIPKVAQF</sequence>
<evidence type="ECO:0000256" key="2">
    <source>
        <dbReference type="SAM" id="Phobius"/>
    </source>
</evidence>
<feature type="transmembrane region" description="Helical" evidence="2">
    <location>
        <begin position="330"/>
        <end position="348"/>
    </location>
</feature>
<organism evidence="3 4">
    <name type="scientific">Brassica napus</name>
    <name type="common">Rape</name>
    <dbReference type="NCBI Taxonomy" id="3708"/>
    <lineage>
        <taxon>Eukaryota</taxon>
        <taxon>Viridiplantae</taxon>
        <taxon>Streptophyta</taxon>
        <taxon>Embryophyta</taxon>
        <taxon>Tracheophyta</taxon>
        <taxon>Spermatophyta</taxon>
        <taxon>Magnoliopsida</taxon>
        <taxon>eudicotyledons</taxon>
        <taxon>Gunneridae</taxon>
        <taxon>Pentapetalae</taxon>
        <taxon>rosids</taxon>
        <taxon>malvids</taxon>
        <taxon>Brassicales</taxon>
        <taxon>Brassicaceae</taxon>
        <taxon>Brassiceae</taxon>
        <taxon>Brassica</taxon>
    </lineage>
</organism>
<evidence type="ECO:0000313" key="3">
    <source>
        <dbReference type="EMBL" id="KAH0916385.1"/>
    </source>
</evidence>
<feature type="compositionally biased region" description="Basic and acidic residues" evidence="1">
    <location>
        <begin position="23"/>
        <end position="41"/>
    </location>
</feature>
<accession>A0ABQ8CH41</accession>
<name>A0ABQ8CH41_BRANA</name>